<evidence type="ECO:0000256" key="3">
    <source>
        <dbReference type="ARBA" id="ARBA00022679"/>
    </source>
</evidence>
<dbReference type="PANTHER" id="PTHR30576:SF0">
    <property type="entry name" value="UNDECAPRENYL-PHOSPHATE N-ACETYLGALACTOSAMINYL 1-PHOSPHATE TRANSFERASE-RELATED"/>
    <property type="match status" value="1"/>
</dbReference>
<organism evidence="10 11">
    <name type="scientific">Hyphomicrobium nitrativorans NL23</name>
    <dbReference type="NCBI Taxonomy" id="1029756"/>
    <lineage>
        <taxon>Bacteria</taxon>
        <taxon>Pseudomonadati</taxon>
        <taxon>Pseudomonadota</taxon>
        <taxon>Alphaproteobacteria</taxon>
        <taxon>Hyphomicrobiales</taxon>
        <taxon>Hyphomicrobiaceae</taxon>
        <taxon>Hyphomicrobium</taxon>
    </lineage>
</organism>
<accession>V5SET3</accession>
<feature type="transmembrane region" description="Helical" evidence="8">
    <location>
        <begin position="74"/>
        <end position="98"/>
    </location>
</feature>
<dbReference type="PATRIC" id="fig|1029756.8.peg.3080"/>
<dbReference type="Proteomes" id="UP000018542">
    <property type="component" value="Chromosome"/>
</dbReference>
<dbReference type="InterPro" id="IPR003362">
    <property type="entry name" value="Bact_transf"/>
</dbReference>
<dbReference type="KEGG" id="hni:W911_14795"/>
<feature type="transmembrane region" description="Helical" evidence="8">
    <location>
        <begin position="143"/>
        <end position="165"/>
    </location>
</feature>
<keyword evidence="5 8" id="KW-1133">Transmembrane helix</keyword>
<evidence type="ECO:0000313" key="11">
    <source>
        <dbReference type="Proteomes" id="UP000018542"/>
    </source>
</evidence>
<evidence type="ECO:0000256" key="1">
    <source>
        <dbReference type="ARBA" id="ARBA00004141"/>
    </source>
</evidence>
<feature type="transmembrane region" description="Helical" evidence="8">
    <location>
        <begin position="36"/>
        <end position="68"/>
    </location>
</feature>
<proteinExistence type="inferred from homology"/>
<keyword evidence="3 10" id="KW-0808">Transferase</keyword>
<reference evidence="10 11" key="1">
    <citation type="journal article" date="2014" name="Genome Announc.">
        <title>Complete Genome Sequence of Hyphomicrobium nitrativorans Strain NL23, a Denitrifying Bacterium Isolated from Biofilm of a Methanol-Fed Denitrification System Treating Seawater at the Montreal Biodome.</title>
        <authorList>
            <person name="Martineau C."/>
            <person name="Villeneuve C."/>
            <person name="Mauffrey F."/>
            <person name="Villemur R."/>
        </authorList>
    </citation>
    <scope>NUCLEOTIDE SEQUENCE [LARGE SCALE GENOMIC DNA]</scope>
    <source>
        <strain evidence="10">NL23</strain>
    </source>
</reference>
<name>V5SET3_9HYPH</name>
<dbReference type="Pfam" id="PF02397">
    <property type="entry name" value="Bac_transf"/>
    <property type="match status" value="1"/>
</dbReference>
<evidence type="ECO:0000256" key="7">
    <source>
        <dbReference type="ARBA" id="ARBA00023169"/>
    </source>
</evidence>
<dbReference type="PANTHER" id="PTHR30576">
    <property type="entry name" value="COLANIC BIOSYNTHESIS UDP-GLUCOSE LIPID CARRIER TRANSFERASE"/>
    <property type="match status" value="1"/>
</dbReference>
<dbReference type="Pfam" id="PF13727">
    <property type="entry name" value="CoA_binding_3"/>
    <property type="match status" value="1"/>
</dbReference>
<gene>
    <name evidence="10" type="ORF">W911_14795</name>
</gene>
<evidence type="ECO:0000256" key="4">
    <source>
        <dbReference type="ARBA" id="ARBA00022692"/>
    </source>
</evidence>
<keyword evidence="7" id="KW-0270">Exopolysaccharide synthesis</keyword>
<dbReference type="NCBIfam" id="TIGR03025">
    <property type="entry name" value="EPS_sugtrans"/>
    <property type="match status" value="1"/>
</dbReference>
<evidence type="ECO:0000259" key="9">
    <source>
        <dbReference type="Pfam" id="PF02397"/>
    </source>
</evidence>
<feature type="transmembrane region" description="Helical" evidence="8">
    <location>
        <begin position="110"/>
        <end position="131"/>
    </location>
</feature>
<dbReference type="AlphaFoldDB" id="V5SET3"/>
<comment type="subcellular location">
    <subcellularLocation>
        <location evidence="1">Membrane</location>
        <topology evidence="1">Multi-pass membrane protein</topology>
    </subcellularLocation>
</comment>
<dbReference type="GO" id="GO:0016020">
    <property type="term" value="C:membrane"/>
    <property type="evidence" value="ECO:0007669"/>
    <property type="project" value="UniProtKB-SubCell"/>
</dbReference>
<feature type="transmembrane region" description="Helical" evidence="8">
    <location>
        <begin position="316"/>
        <end position="335"/>
    </location>
</feature>
<evidence type="ECO:0000256" key="8">
    <source>
        <dbReference type="SAM" id="Phobius"/>
    </source>
</evidence>
<evidence type="ECO:0000256" key="6">
    <source>
        <dbReference type="ARBA" id="ARBA00023136"/>
    </source>
</evidence>
<keyword evidence="4 8" id="KW-0812">Transmembrane</keyword>
<dbReference type="EMBL" id="CP006912">
    <property type="protein sequence ID" value="AHB49371.1"/>
    <property type="molecule type" value="Genomic_DNA"/>
</dbReference>
<dbReference type="NCBIfam" id="TIGR03023">
    <property type="entry name" value="WcaJ_sugtrans"/>
    <property type="match status" value="1"/>
</dbReference>
<keyword evidence="11" id="KW-1185">Reference proteome</keyword>
<dbReference type="GO" id="GO:0016780">
    <property type="term" value="F:phosphotransferase activity, for other substituted phosphate groups"/>
    <property type="evidence" value="ECO:0007669"/>
    <property type="project" value="TreeGrafter"/>
</dbReference>
<comment type="similarity">
    <text evidence="2">Belongs to the bacterial sugar transferase family.</text>
</comment>
<protein>
    <submittedName>
        <fullName evidence="10">UDP-phosphate glucose phosphotransferase</fullName>
    </submittedName>
</protein>
<evidence type="ECO:0000313" key="10">
    <source>
        <dbReference type="EMBL" id="AHB49371.1"/>
    </source>
</evidence>
<dbReference type="STRING" id="1029756.W911_14795"/>
<sequence>MSHAMLPNVPTSPTSPLVQIVPKAPARLQSSGKIDLLSPVVVVGLVRFADFAIAVLSGFALAILYVGAEVVTATLLYGTVIVIAALVALLTFDLLGLYSMRALAAFPINLPRLMLGWSASLAAAGVLIFFLKAGPELSRVWLAIWLVAGGAAFALERGVLSLVLARLRASGRLVRRAVIYGTGALTDDLLHTLENEQGSEIRVVGVFDDRSAARGVPSTSAASRLGTLDELLETARAARVDLVIVSIPFAGERRLHDVASRLSVLPADIRLPAGAMQLRLAPRLYSHVGSVAMLDLYDRPIADWGYVVKWLFDKSIGLAAVMTLAPVMLLVAAAIKLDSRGPVFFRQRRYGFNNELIEVFKFRSMHADMTDHDAGRLVTKGDPRVTRVGRFIRKTSLDELPQLFNVLKGDLSLVGPRPHAVSAKAQNRLYNEVVSRYYARHKVKPGITGWAQIRGWRGETDTEEKIEQRVEHDLYYIDNWSVFFDLYILAMTPIALFKSENAY</sequence>
<dbReference type="Gene3D" id="3.40.50.720">
    <property type="entry name" value="NAD(P)-binding Rossmann-like Domain"/>
    <property type="match status" value="1"/>
</dbReference>
<evidence type="ECO:0000256" key="2">
    <source>
        <dbReference type="ARBA" id="ARBA00006464"/>
    </source>
</evidence>
<evidence type="ECO:0000256" key="5">
    <source>
        <dbReference type="ARBA" id="ARBA00022989"/>
    </source>
</evidence>
<dbReference type="GO" id="GO:0000271">
    <property type="term" value="P:polysaccharide biosynthetic process"/>
    <property type="evidence" value="ECO:0007669"/>
    <property type="project" value="UniProtKB-KW"/>
</dbReference>
<feature type="domain" description="Bacterial sugar transferase" evidence="9">
    <location>
        <begin position="309"/>
        <end position="497"/>
    </location>
</feature>
<dbReference type="HOGENOM" id="CLU_024920_0_1_5"/>
<dbReference type="InterPro" id="IPR017473">
    <property type="entry name" value="Undecaprenyl-P_gluc_Ptfrase"/>
</dbReference>
<dbReference type="InterPro" id="IPR017475">
    <property type="entry name" value="EPS_sugar_tfrase"/>
</dbReference>
<keyword evidence="6 8" id="KW-0472">Membrane</keyword>